<protein>
    <submittedName>
        <fullName evidence="1">Uncharacterized protein</fullName>
    </submittedName>
</protein>
<reference evidence="1 2" key="1">
    <citation type="submission" date="2020-04" db="EMBL/GenBank/DDBJ databases">
        <authorList>
            <person name="Alioto T."/>
            <person name="Alioto T."/>
            <person name="Gomez Garrido J."/>
        </authorList>
    </citation>
    <scope>NUCLEOTIDE SEQUENCE [LARGE SCALE GENOMIC DNA]</scope>
</reference>
<comment type="caution">
    <text evidence="1">The sequence shown here is derived from an EMBL/GenBank/DDBJ whole genome shotgun (WGS) entry which is preliminary data.</text>
</comment>
<gene>
    <name evidence="1" type="ORF">CLODIP_2_CD13526</name>
</gene>
<evidence type="ECO:0000313" key="2">
    <source>
        <dbReference type="Proteomes" id="UP000494165"/>
    </source>
</evidence>
<name>A0A8S1E3M4_9INSE</name>
<dbReference type="Pfam" id="PF11901">
    <property type="entry name" value="DM9"/>
    <property type="match status" value="1"/>
</dbReference>
<dbReference type="AlphaFoldDB" id="A0A8S1E3M4"/>
<dbReference type="EMBL" id="CADEPI010000372">
    <property type="protein sequence ID" value="CAB3384780.1"/>
    <property type="molecule type" value="Genomic_DNA"/>
</dbReference>
<dbReference type="PANTHER" id="PTHR31649:SF10">
    <property type="entry name" value="IP19903P-RELATED"/>
    <property type="match status" value="1"/>
</dbReference>
<evidence type="ECO:0000313" key="1">
    <source>
        <dbReference type="EMBL" id="CAB3384780.1"/>
    </source>
</evidence>
<proteinExistence type="predicted"/>
<accession>A0A8S1E3M4</accession>
<sequence length="195" mass="22376">MSSESKKSKGCEGKEWWEMGEFWTPRQIPVRPSCSKSITEMDQDSNRRVRKSWVPCSGGFVPRGAFSIDDDDDCGFSAYVGIVWTDNMEWVPGMLLPEVGVVGVTRSGQRFTERCRYSALVGNYFYWYPYLKNVPSDDAVVICNHSGANFCIGRIEIDGVYYVGMVHEHILNVRYKENEIRKFEVFDILCGDIFM</sequence>
<organism evidence="1 2">
    <name type="scientific">Cloeon dipterum</name>
    <dbReference type="NCBI Taxonomy" id="197152"/>
    <lineage>
        <taxon>Eukaryota</taxon>
        <taxon>Metazoa</taxon>
        <taxon>Ecdysozoa</taxon>
        <taxon>Arthropoda</taxon>
        <taxon>Hexapoda</taxon>
        <taxon>Insecta</taxon>
        <taxon>Pterygota</taxon>
        <taxon>Palaeoptera</taxon>
        <taxon>Ephemeroptera</taxon>
        <taxon>Pisciforma</taxon>
        <taxon>Baetidae</taxon>
        <taxon>Cloeon</taxon>
    </lineage>
</organism>
<keyword evidence="2" id="KW-1185">Reference proteome</keyword>
<dbReference type="InterPro" id="IPR006616">
    <property type="entry name" value="DM9_repeat"/>
</dbReference>
<dbReference type="PANTHER" id="PTHR31649">
    <property type="entry name" value="AGAP009604-PA"/>
    <property type="match status" value="1"/>
</dbReference>
<dbReference type="Proteomes" id="UP000494165">
    <property type="component" value="Unassembled WGS sequence"/>
</dbReference>